<dbReference type="CDD" id="cd01097">
    <property type="entry name" value="Tetrahydromethanopterin_reductase"/>
    <property type="match status" value="1"/>
</dbReference>
<name>A0ABP9RBE7_9PSEU</name>
<dbReference type="PANTHER" id="PTHR43244">
    <property type="match status" value="1"/>
</dbReference>
<dbReference type="Pfam" id="PF00296">
    <property type="entry name" value="Bac_luciferase"/>
    <property type="match status" value="1"/>
</dbReference>
<accession>A0ABP9RBE7</accession>
<evidence type="ECO:0000259" key="1">
    <source>
        <dbReference type="Pfam" id="PF00296"/>
    </source>
</evidence>
<dbReference type="SUPFAM" id="SSF51679">
    <property type="entry name" value="Bacterial luciferase-like"/>
    <property type="match status" value="1"/>
</dbReference>
<organism evidence="2 3">
    <name type="scientific">Pseudonocardia eucalypti</name>
    <dbReference type="NCBI Taxonomy" id="648755"/>
    <lineage>
        <taxon>Bacteria</taxon>
        <taxon>Bacillati</taxon>
        <taxon>Actinomycetota</taxon>
        <taxon>Actinomycetes</taxon>
        <taxon>Pseudonocardiales</taxon>
        <taxon>Pseudonocardiaceae</taxon>
        <taxon>Pseudonocardia</taxon>
    </lineage>
</organism>
<comment type="caution">
    <text evidence="2">The sequence shown here is derived from an EMBL/GenBank/DDBJ whole genome shotgun (WGS) entry which is preliminary data.</text>
</comment>
<gene>
    <name evidence="2" type="ORF">GCM10023321_77760</name>
</gene>
<feature type="domain" description="Luciferase-like" evidence="1">
    <location>
        <begin position="17"/>
        <end position="307"/>
    </location>
</feature>
<dbReference type="PANTHER" id="PTHR43244:SF2">
    <property type="entry name" value="CONSERVED HYPOTHETICAL ALANINE AND PROLINE-RICH PROTEIN"/>
    <property type="match status" value="1"/>
</dbReference>
<keyword evidence="3" id="KW-1185">Reference proteome</keyword>
<dbReference type="EMBL" id="BAABJP010000062">
    <property type="protein sequence ID" value="GAA5174289.1"/>
    <property type="molecule type" value="Genomic_DNA"/>
</dbReference>
<dbReference type="Proteomes" id="UP001428817">
    <property type="component" value="Unassembled WGS sequence"/>
</dbReference>
<proteinExistence type="predicted"/>
<protein>
    <submittedName>
        <fullName evidence="2">LLM class flavin-dependent oxidoreductase</fullName>
    </submittedName>
</protein>
<reference evidence="3" key="1">
    <citation type="journal article" date="2019" name="Int. J. Syst. Evol. Microbiol.">
        <title>The Global Catalogue of Microorganisms (GCM) 10K type strain sequencing project: providing services to taxonomists for standard genome sequencing and annotation.</title>
        <authorList>
            <consortium name="The Broad Institute Genomics Platform"/>
            <consortium name="The Broad Institute Genome Sequencing Center for Infectious Disease"/>
            <person name="Wu L."/>
            <person name="Ma J."/>
        </authorList>
    </citation>
    <scope>NUCLEOTIDE SEQUENCE [LARGE SCALE GENOMIC DNA]</scope>
    <source>
        <strain evidence="3">JCM 18303</strain>
    </source>
</reference>
<dbReference type="Gene3D" id="3.20.20.30">
    <property type="entry name" value="Luciferase-like domain"/>
    <property type="match status" value="1"/>
</dbReference>
<sequence>MPERTATRGITVLRGGVAQIAAAGAEAERRGFDAVWSPEFYTRSAVVTLTRLAAETRRTRVGSSIAYGVGRSPLTIATEARSLDEVSGGRLVLGLGTGTRRMMSDWHGVDPEGPASRMEELVPLLRRLWRLHEAPVRHDGRFYHVNLTPTAEVDAPVRTDIPVYTAGVNARMVEVAGRVANGFLGHPLFSAGYLRGPVAEAIAAGAGKAERDPAEVEVCGVLICAVADDEEQARREVAGQLAFYAAPKAYGRVLAAQGFDAAGADIRAAFAAGDHAAMVAAVPDEMIDALAVAGTPSQVAERLRRYDGVLDHVIVYPPSFRLDAHRCDELVAQLLEHAAPQPRERLT</sequence>
<dbReference type="InterPro" id="IPR050564">
    <property type="entry name" value="F420-G6PD/mer"/>
</dbReference>
<dbReference type="InterPro" id="IPR011251">
    <property type="entry name" value="Luciferase-like_dom"/>
</dbReference>
<evidence type="ECO:0000313" key="2">
    <source>
        <dbReference type="EMBL" id="GAA5174289.1"/>
    </source>
</evidence>
<dbReference type="InterPro" id="IPR036661">
    <property type="entry name" value="Luciferase-like_sf"/>
</dbReference>
<dbReference type="RefSeq" id="WP_185062037.1">
    <property type="nucleotide sequence ID" value="NZ_BAABJP010000062.1"/>
</dbReference>
<evidence type="ECO:0000313" key="3">
    <source>
        <dbReference type="Proteomes" id="UP001428817"/>
    </source>
</evidence>